<accession>A0A9P6DYW3</accession>
<dbReference type="SMART" id="SM00731">
    <property type="entry name" value="SprT"/>
    <property type="match status" value="1"/>
</dbReference>
<proteinExistence type="predicted"/>
<reference evidence="2" key="1">
    <citation type="journal article" date="2020" name="Nat. Commun.">
        <title>Large-scale genome sequencing of mycorrhizal fungi provides insights into the early evolution of symbiotic traits.</title>
        <authorList>
            <person name="Miyauchi S."/>
            <person name="Kiss E."/>
            <person name="Kuo A."/>
            <person name="Drula E."/>
            <person name="Kohler A."/>
            <person name="Sanchez-Garcia M."/>
            <person name="Morin E."/>
            <person name="Andreopoulos B."/>
            <person name="Barry K.W."/>
            <person name="Bonito G."/>
            <person name="Buee M."/>
            <person name="Carver A."/>
            <person name="Chen C."/>
            <person name="Cichocki N."/>
            <person name="Clum A."/>
            <person name="Culley D."/>
            <person name="Crous P.W."/>
            <person name="Fauchery L."/>
            <person name="Girlanda M."/>
            <person name="Hayes R.D."/>
            <person name="Keri Z."/>
            <person name="LaButti K."/>
            <person name="Lipzen A."/>
            <person name="Lombard V."/>
            <person name="Magnuson J."/>
            <person name="Maillard F."/>
            <person name="Murat C."/>
            <person name="Nolan M."/>
            <person name="Ohm R.A."/>
            <person name="Pangilinan J."/>
            <person name="Pereira M.F."/>
            <person name="Perotto S."/>
            <person name="Peter M."/>
            <person name="Pfister S."/>
            <person name="Riley R."/>
            <person name="Sitrit Y."/>
            <person name="Stielow J.B."/>
            <person name="Szollosi G."/>
            <person name="Zifcakova L."/>
            <person name="Stursova M."/>
            <person name="Spatafora J.W."/>
            <person name="Tedersoo L."/>
            <person name="Vaario L.M."/>
            <person name="Yamada A."/>
            <person name="Yan M."/>
            <person name="Wang P."/>
            <person name="Xu J."/>
            <person name="Bruns T."/>
            <person name="Baldrian P."/>
            <person name="Vilgalys R."/>
            <person name="Dunand C."/>
            <person name="Henrissat B."/>
            <person name="Grigoriev I.V."/>
            <person name="Hibbett D."/>
            <person name="Nagy L.G."/>
            <person name="Martin F.M."/>
        </authorList>
    </citation>
    <scope>NUCLEOTIDE SEQUENCE</scope>
    <source>
        <strain evidence="2">UP504</strain>
    </source>
</reference>
<dbReference type="PANTHER" id="PTHR23099:SF0">
    <property type="entry name" value="GERM CELL NUCLEAR ACIDIC PROTEIN"/>
    <property type="match status" value="1"/>
</dbReference>
<dbReference type="OrthoDB" id="20772at2759"/>
<evidence type="ECO:0000313" key="3">
    <source>
        <dbReference type="Proteomes" id="UP000886523"/>
    </source>
</evidence>
<keyword evidence="3" id="KW-1185">Reference proteome</keyword>
<gene>
    <name evidence="2" type="ORF">BS47DRAFT_681719</name>
</gene>
<dbReference type="AlphaFoldDB" id="A0A9P6DYW3"/>
<dbReference type="PANTHER" id="PTHR23099">
    <property type="entry name" value="TRANSCRIPTIONAL REGULATOR"/>
    <property type="match status" value="1"/>
</dbReference>
<dbReference type="EMBL" id="MU128940">
    <property type="protein sequence ID" value="KAF9516384.1"/>
    <property type="molecule type" value="Genomic_DNA"/>
</dbReference>
<dbReference type="GO" id="GO:0005634">
    <property type="term" value="C:nucleus"/>
    <property type="evidence" value="ECO:0007669"/>
    <property type="project" value="TreeGrafter"/>
</dbReference>
<feature type="domain" description="SprT-like" evidence="1">
    <location>
        <begin position="1"/>
        <end position="170"/>
    </location>
</feature>
<dbReference type="Proteomes" id="UP000886523">
    <property type="component" value="Unassembled WGS sequence"/>
</dbReference>
<evidence type="ECO:0000259" key="1">
    <source>
        <dbReference type="SMART" id="SM00731"/>
    </source>
</evidence>
<organism evidence="2 3">
    <name type="scientific">Hydnum rufescens UP504</name>
    <dbReference type="NCBI Taxonomy" id="1448309"/>
    <lineage>
        <taxon>Eukaryota</taxon>
        <taxon>Fungi</taxon>
        <taxon>Dikarya</taxon>
        <taxon>Basidiomycota</taxon>
        <taxon>Agaricomycotina</taxon>
        <taxon>Agaricomycetes</taxon>
        <taxon>Cantharellales</taxon>
        <taxon>Hydnaceae</taxon>
        <taxon>Hydnum</taxon>
    </lineage>
</organism>
<sequence>MAYALELYHSLNVQVFGNRLPHGYSAHDQGDEAVREMCEIVWSKTLTTTAGRAITKRGEGLLPDGQHRRKIMIELATKVVDSDERVRHTLSHEMCHLAVWLIDQGKDGGHGRAFKAWAARVMKVRRDIEITSTHAYQITYKFEWKCKSCGQVYVYGFSLRSIFLLDILLLDA</sequence>
<comment type="caution">
    <text evidence="2">The sequence shown here is derived from an EMBL/GenBank/DDBJ whole genome shotgun (WGS) entry which is preliminary data.</text>
</comment>
<name>A0A9P6DYW3_9AGAM</name>
<dbReference type="InterPro" id="IPR006640">
    <property type="entry name" value="SprT-like_domain"/>
</dbReference>
<dbReference type="Pfam" id="PF10263">
    <property type="entry name" value="SprT-like"/>
    <property type="match status" value="1"/>
</dbReference>
<protein>
    <recommendedName>
        <fullName evidence="1">SprT-like domain-containing protein</fullName>
    </recommendedName>
</protein>
<dbReference type="GO" id="GO:0006950">
    <property type="term" value="P:response to stress"/>
    <property type="evidence" value="ECO:0007669"/>
    <property type="project" value="UniProtKB-ARBA"/>
</dbReference>
<evidence type="ECO:0000313" key="2">
    <source>
        <dbReference type="EMBL" id="KAF9516384.1"/>
    </source>
</evidence>